<dbReference type="InterPro" id="IPR011009">
    <property type="entry name" value="Kinase-like_dom_sf"/>
</dbReference>
<dbReference type="GO" id="GO:0004674">
    <property type="term" value="F:protein serine/threonine kinase activity"/>
    <property type="evidence" value="ECO:0007669"/>
    <property type="project" value="UniProtKB-KW"/>
</dbReference>
<comment type="caution">
    <text evidence="10">The sequence shown here is derived from an EMBL/GenBank/DDBJ whole genome shotgun (WGS) entry which is preliminary data.</text>
</comment>
<dbReference type="GO" id="GO:0005524">
    <property type="term" value="F:ATP binding"/>
    <property type="evidence" value="ECO:0007669"/>
    <property type="project" value="UniProtKB-KW"/>
</dbReference>
<dbReference type="InterPro" id="IPR008271">
    <property type="entry name" value="Ser/Thr_kinase_AS"/>
</dbReference>
<evidence type="ECO:0000256" key="8">
    <source>
        <dbReference type="ARBA" id="ARBA00048679"/>
    </source>
</evidence>
<protein>
    <recommendedName>
        <fullName evidence="1">non-specific serine/threonine protein kinase</fullName>
        <ecNumber evidence="1">2.7.11.1</ecNumber>
    </recommendedName>
</protein>
<dbReference type="GO" id="GO:0005886">
    <property type="term" value="C:plasma membrane"/>
    <property type="evidence" value="ECO:0007669"/>
    <property type="project" value="TreeGrafter"/>
</dbReference>
<dbReference type="EMBL" id="BDQV01003347">
    <property type="protein sequence ID" value="GAY34800.1"/>
    <property type="molecule type" value="Genomic_DNA"/>
</dbReference>
<keyword evidence="6" id="KW-0067">ATP-binding</keyword>
<evidence type="ECO:0000313" key="11">
    <source>
        <dbReference type="Proteomes" id="UP000236630"/>
    </source>
</evidence>
<evidence type="ECO:0000256" key="7">
    <source>
        <dbReference type="ARBA" id="ARBA00047899"/>
    </source>
</evidence>
<dbReference type="Gene3D" id="1.10.510.10">
    <property type="entry name" value="Transferase(Phosphotransferase) domain 1"/>
    <property type="match status" value="1"/>
</dbReference>
<dbReference type="FunFam" id="1.10.510.10:FF:001023">
    <property type="entry name" value="Os07g0541700 protein"/>
    <property type="match status" value="1"/>
</dbReference>
<evidence type="ECO:0000313" key="10">
    <source>
        <dbReference type="EMBL" id="GAY34800.1"/>
    </source>
</evidence>
<dbReference type="PROSITE" id="PS50011">
    <property type="entry name" value="PROTEIN_KINASE_DOM"/>
    <property type="match status" value="1"/>
</dbReference>
<dbReference type="PROSITE" id="PS00108">
    <property type="entry name" value="PROTEIN_KINASE_ST"/>
    <property type="match status" value="1"/>
</dbReference>
<keyword evidence="5" id="KW-0418">Kinase</keyword>
<dbReference type="Pfam" id="PF00069">
    <property type="entry name" value="Pkinase"/>
    <property type="match status" value="1"/>
</dbReference>
<feature type="domain" description="Protein kinase" evidence="9">
    <location>
        <begin position="92"/>
        <end position="291"/>
    </location>
</feature>
<reference evidence="10 11" key="1">
    <citation type="journal article" date="2017" name="Front. Genet.">
        <title>Draft sequencing of the heterozygous diploid genome of Satsuma (Citrus unshiu Marc.) using a hybrid assembly approach.</title>
        <authorList>
            <person name="Shimizu T."/>
            <person name="Tanizawa Y."/>
            <person name="Mochizuki T."/>
            <person name="Nagasaki H."/>
            <person name="Yoshioka T."/>
            <person name="Toyoda A."/>
            <person name="Fujiyama A."/>
            <person name="Kaminuma E."/>
            <person name="Nakamura Y."/>
        </authorList>
    </citation>
    <scope>NUCLEOTIDE SEQUENCE [LARGE SCALE GENOMIC DNA]</scope>
    <source>
        <strain evidence="11">cv. Miyagawa wase</strain>
    </source>
</reference>
<evidence type="ECO:0000256" key="2">
    <source>
        <dbReference type="ARBA" id="ARBA00022527"/>
    </source>
</evidence>
<evidence type="ECO:0000256" key="3">
    <source>
        <dbReference type="ARBA" id="ARBA00022679"/>
    </source>
</evidence>
<dbReference type="Proteomes" id="UP000236630">
    <property type="component" value="Unassembled WGS sequence"/>
</dbReference>
<evidence type="ECO:0000256" key="6">
    <source>
        <dbReference type="ARBA" id="ARBA00022840"/>
    </source>
</evidence>
<dbReference type="SUPFAM" id="SSF56112">
    <property type="entry name" value="Protein kinase-like (PK-like)"/>
    <property type="match status" value="1"/>
</dbReference>
<dbReference type="PANTHER" id="PTHR27002:SF1077">
    <property type="entry name" value="CYSTEINE-RICH RECEPTOR-LIKE PROTEIN KINASE 4"/>
    <property type="match status" value="1"/>
</dbReference>
<keyword evidence="11" id="KW-1185">Reference proteome</keyword>
<keyword evidence="4" id="KW-0547">Nucleotide-binding</keyword>
<keyword evidence="3" id="KW-0808">Transferase</keyword>
<dbReference type="SMART" id="SM00220">
    <property type="entry name" value="S_TKc"/>
    <property type="match status" value="1"/>
</dbReference>
<proteinExistence type="predicted"/>
<dbReference type="EC" id="2.7.11.1" evidence="1"/>
<dbReference type="PANTHER" id="PTHR27002">
    <property type="entry name" value="RECEPTOR-LIKE SERINE/THREONINE-PROTEIN KINASE SD1-8"/>
    <property type="match status" value="1"/>
</dbReference>
<comment type="catalytic activity">
    <reaction evidence="8">
        <text>L-seryl-[protein] + ATP = O-phospho-L-seryl-[protein] + ADP + H(+)</text>
        <dbReference type="Rhea" id="RHEA:17989"/>
        <dbReference type="Rhea" id="RHEA-COMP:9863"/>
        <dbReference type="Rhea" id="RHEA-COMP:11604"/>
        <dbReference type="ChEBI" id="CHEBI:15378"/>
        <dbReference type="ChEBI" id="CHEBI:29999"/>
        <dbReference type="ChEBI" id="CHEBI:30616"/>
        <dbReference type="ChEBI" id="CHEBI:83421"/>
        <dbReference type="ChEBI" id="CHEBI:456216"/>
        <dbReference type="EC" id="2.7.11.1"/>
    </reaction>
</comment>
<accession>A0A2H5N3J5</accession>
<dbReference type="AlphaFoldDB" id="A0A2H5N3J5"/>
<name>A0A2H5N3J5_CITUN</name>
<evidence type="ECO:0000256" key="1">
    <source>
        <dbReference type="ARBA" id="ARBA00012513"/>
    </source>
</evidence>
<evidence type="ECO:0000256" key="4">
    <source>
        <dbReference type="ARBA" id="ARBA00022741"/>
    </source>
</evidence>
<sequence>MAHRLLRKWLTIYVQRAMYLTFWNKTAHHEEVGNLLKFAFFLLVDINWTVIVSAKASKDSATSQADAGDFNRNDPDLREYSLADIEVATDGFSIENKLGEGGYGPVYKGLLADGQIIAVKKLSKTSTQGFEEFKNEVILTAKLQHVNLIRVLGFCIDTQEYMLIYEYMPKRSLDYFLFDPIRRLILDWKKCIHIIQGIIQGLLYPQEYSRLTIIYRDLKASNILLDEDLKPKISDFGLARIFVKDDLEANTNRIVGTQGNELWKGWGKAMRMLMDSGSLYEYAFHCNGKII</sequence>
<keyword evidence="2" id="KW-0723">Serine/threonine-protein kinase</keyword>
<evidence type="ECO:0000259" key="9">
    <source>
        <dbReference type="PROSITE" id="PS50011"/>
    </source>
</evidence>
<dbReference type="Gene3D" id="3.30.200.20">
    <property type="entry name" value="Phosphorylase Kinase, domain 1"/>
    <property type="match status" value="1"/>
</dbReference>
<gene>
    <name evidence="10" type="ORF">CUMW_282750</name>
</gene>
<dbReference type="InterPro" id="IPR000719">
    <property type="entry name" value="Prot_kinase_dom"/>
</dbReference>
<comment type="catalytic activity">
    <reaction evidence="7">
        <text>L-threonyl-[protein] + ATP = O-phospho-L-threonyl-[protein] + ADP + H(+)</text>
        <dbReference type="Rhea" id="RHEA:46608"/>
        <dbReference type="Rhea" id="RHEA-COMP:11060"/>
        <dbReference type="Rhea" id="RHEA-COMP:11605"/>
        <dbReference type="ChEBI" id="CHEBI:15378"/>
        <dbReference type="ChEBI" id="CHEBI:30013"/>
        <dbReference type="ChEBI" id="CHEBI:30616"/>
        <dbReference type="ChEBI" id="CHEBI:61977"/>
        <dbReference type="ChEBI" id="CHEBI:456216"/>
        <dbReference type="EC" id="2.7.11.1"/>
    </reaction>
</comment>
<evidence type="ECO:0000256" key="5">
    <source>
        <dbReference type="ARBA" id="ARBA00022777"/>
    </source>
</evidence>
<organism evidence="10 11">
    <name type="scientific">Citrus unshiu</name>
    <name type="common">Satsuma mandarin</name>
    <name type="synonym">Citrus nobilis var. unshiu</name>
    <dbReference type="NCBI Taxonomy" id="55188"/>
    <lineage>
        <taxon>Eukaryota</taxon>
        <taxon>Viridiplantae</taxon>
        <taxon>Streptophyta</taxon>
        <taxon>Embryophyta</taxon>
        <taxon>Tracheophyta</taxon>
        <taxon>Spermatophyta</taxon>
        <taxon>Magnoliopsida</taxon>
        <taxon>eudicotyledons</taxon>
        <taxon>Gunneridae</taxon>
        <taxon>Pentapetalae</taxon>
        <taxon>rosids</taxon>
        <taxon>malvids</taxon>
        <taxon>Sapindales</taxon>
        <taxon>Rutaceae</taxon>
        <taxon>Aurantioideae</taxon>
        <taxon>Citrus</taxon>
    </lineage>
</organism>
<dbReference type="FunFam" id="3.30.200.20:FF:000951">
    <property type="entry name" value="Uncharacterized protein"/>
    <property type="match status" value="1"/>
</dbReference>